<evidence type="ECO:0000313" key="2">
    <source>
        <dbReference type="Proteomes" id="UP000054279"/>
    </source>
</evidence>
<accession>A0A0C9TMF7</accession>
<organism evidence="1 2">
    <name type="scientific">Sphaerobolus stellatus (strain SS14)</name>
    <dbReference type="NCBI Taxonomy" id="990650"/>
    <lineage>
        <taxon>Eukaryota</taxon>
        <taxon>Fungi</taxon>
        <taxon>Dikarya</taxon>
        <taxon>Basidiomycota</taxon>
        <taxon>Agaricomycotina</taxon>
        <taxon>Agaricomycetes</taxon>
        <taxon>Phallomycetidae</taxon>
        <taxon>Geastrales</taxon>
        <taxon>Sphaerobolaceae</taxon>
        <taxon>Sphaerobolus</taxon>
    </lineage>
</organism>
<protein>
    <submittedName>
        <fullName evidence="1">Uncharacterized protein</fullName>
    </submittedName>
</protein>
<gene>
    <name evidence="1" type="ORF">M422DRAFT_91917</name>
</gene>
<sequence length="74" mass="8564">LIFVVPKFHLTSHIDACADKFLFNWTKNVGWTCGEIVETNWANLNLLSTSACEMDARHRKDTLTDAKIDMNWHK</sequence>
<evidence type="ECO:0000313" key="1">
    <source>
        <dbReference type="EMBL" id="KIJ23014.1"/>
    </source>
</evidence>
<feature type="non-terminal residue" evidence="1">
    <location>
        <position position="1"/>
    </location>
</feature>
<dbReference type="Proteomes" id="UP000054279">
    <property type="component" value="Unassembled WGS sequence"/>
</dbReference>
<proteinExistence type="predicted"/>
<dbReference type="EMBL" id="KN837840">
    <property type="protein sequence ID" value="KIJ23014.1"/>
    <property type="molecule type" value="Genomic_DNA"/>
</dbReference>
<name>A0A0C9TMF7_SPHS4</name>
<reference evidence="1 2" key="1">
    <citation type="submission" date="2014-06" db="EMBL/GenBank/DDBJ databases">
        <title>Evolutionary Origins and Diversification of the Mycorrhizal Mutualists.</title>
        <authorList>
            <consortium name="DOE Joint Genome Institute"/>
            <consortium name="Mycorrhizal Genomics Consortium"/>
            <person name="Kohler A."/>
            <person name="Kuo A."/>
            <person name="Nagy L.G."/>
            <person name="Floudas D."/>
            <person name="Copeland A."/>
            <person name="Barry K.W."/>
            <person name="Cichocki N."/>
            <person name="Veneault-Fourrey C."/>
            <person name="LaButti K."/>
            <person name="Lindquist E.A."/>
            <person name="Lipzen A."/>
            <person name="Lundell T."/>
            <person name="Morin E."/>
            <person name="Murat C."/>
            <person name="Riley R."/>
            <person name="Ohm R."/>
            <person name="Sun H."/>
            <person name="Tunlid A."/>
            <person name="Henrissat B."/>
            <person name="Grigoriev I.V."/>
            <person name="Hibbett D.S."/>
            <person name="Martin F."/>
        </authorList>
    </citation>
    <scope>NUCLEOTIDE SEQUENCE [LARGE SCALE GENOMIC DNA]</scope>
    <source>
        <strain evidence="1 2">SS14</strain>
    </source>
</reference>
<dbReference type="InterPro" id="IPR040521">
    <property type="entry name" value="KDZ"/>
</dbReference>
<feature type="non-terminal residue" evidence="1">
    <location>
        <position position="74"/>
    </location>
</feature>
<keyword evidence="2" id="KW-1185">Reference proteome</keyword>
<dbReference type="OrthoDB" id="3257768at2759"/>
<dbReference type="HOGENOM" id="CLU_003703_10_0_1"/>
<dbReference type="Pfam" id="PF18758">
    <property type="entry name" value="KDZ"/>
    <property type="match status" value="1"/>
</dbReference>
<dbReference type="AlphaFoldDB" id="A0A0C9TMF7"/>